<evidence type="ECO:0000313" key="2">
    <source>
        <dbReference type="Proteomes" id="UP000887116"/>
    </source>
</evidence>
<dbReference type="AlphaFoldDB" id="A0A8X6HLA5"/>
<evidence type="ECO:0000313" key="1">
    <source>
        <dbReference type="EMBL" id="GFQ76682.1"/>
    </source>
</evidence>
<protein>
    <submittedName>
        <fullName evidence="1">Uncharacterized protein</fullName>
    </submittedName>
</protein>
<reference evidence="1" key="1">
    <citation type="submission" date="2020-07" db="EMBL/GenBank/DDBJ databases">
        <title>Multicomponent nature underlies the extraordinary mechanical properties of spider dragline silk.</title>
        <authorList>
            <person name="Kono N."/>
            <person name="Nakamura H."/>
            <person name="Mori M."/>
            <person name="Yoshida Y."/>
            <person name="Ohtoshi R."/>
            <person name="Malay A.D."/>
            <person name="Moran D.A.P."/>
            <person name="Tomita M."/>
            <person name="Numata K."/>
            <person name="Arakawa K."/>
        </authorList>
    </citation>
    <scope>NUCLEOTIDE SEQUENCE</scope>
</reference>
<dbReference type="EMBL" id="BMAO01031639">
    <property type="protein sequence ID" value="GFQ76682.1"/>
    <property type="molecule type" value="Genomic_DNA"/>
</dbReference>
<proteinExistence type="predicted"/>
<name>A0A8X6HLA5_TRICU</name>
<keyword evidence="2" id="KW-1185">Reference proteome</keyword>
<dbReference type="Proteomes" id="UP000887116">
    <property type="component" value="Unassembled WGS sequence"/>
</dbReference>
<comment type="caution">
    <text evidence="1">The sequence shown here is derived from an EMBL/GenBank/DDBJ whole genome shotgun (WGS) entry which is preliminary data.</text>
</comment>
<organism evidence="1 2">
    <name type="scientific">Trichonephila clavata</name>
    <name type="common">Joro spider</name>
    <name type="synonym">Nephila clavata</name>
    <dbReference type="NCBI Taxonomy" id="2740835"/>
    <lineage>
        <taxon>Eukaryota</taxon>
        <taxon>Metazoa</taxon>
        <taxon>Ecdysozoa</taxon>
        <taxon>Arthropoda</taxon>
        <taxon>Chelicerata</taxon>
        <taxon>Arachnida</taxon>
        <taxon>Araneae</taxon>
        <taxon>Araneomorphae</taxon>
        <taxon>Entelegynae</taxon>
        <taxon>Araneoidea</taxon>
        <taxon>Nephilidae</taxon>
        <taxon>Trichonephila</taxon>
    </lineage>
</organism>
<accession>A0A8X6HLA5</accession>
<sequence length="105" mass="11829">MDFIPCTEDKNGVSGVDHLPAKEEKIEEKAQKSAFHKENKIVSFLMVCLANGRSCNLRFCSMTAALASNLRNFSNHHEKLVFYSTLNINDCAFQIDFGTENRIGK</sequence>
<gene>
    <name evidence="1" type="ORF">TNCT_348581</name>
</gene>
<dbReference type="OrthoDB" id="10368243at2759"/>